<sequence length="327" mass="36475">MDGNPLVSIIIPAYNAEEYIAETLASAMAQTWANKEIIVINSGSTDNTAVVIKRFGEAVTVLTLPQNKGAATARNAGLAIAKGQYIQFLDADDLLSPDKIERQLKALNNSITQLAICKTVYFNNGDDYKQVTPLYSWYDTDVDDTVDFLVKLYAGEDVMPGYGGMVTVHAWLTPAEVIKKAGPWKEELSVDDDGEFFSRVVLASNGIRYSDRALCYYRKFADNRSLSSQRTLEAIESSIKAIDLKYAHLKARLSTNIADRVFARHYWQVGILAYPRFKAQSAKCIKMARQLGYKGVKYSGGTMGQLVTKVFGWKAARLLSGWYWARR</sequence>
<dbReference type="InterPro" id="IPR029044">
    <property type="entry name" value="Nucleotide-diphossugar_trans"/>
</dbReference>
<dbReference type="Proteomes" id="UP001597601">
    <property type="component" value="Unassembled WGS sequence"/>
</dbReference>
<dbReference type="RefSeq" id="WP_377124684.1">
    <property type="nucleotide sequence ID" value="NZ_JBHUON010000005.1"/>
</dbReference>
<keyword evidence="3" id="KW-1185">Reference proteome</keyword>
<protein>
    <submittedName>
        <fullName evidence="2">Glycosyltransferase family 2 protein</fullName>
    </submittedName>
</protein>
<dbReference type="EMBL" id="JBHUON010000005">
    <property type="protein sequence ID" value="MFD2864298.1"/>
    <property type="molecule type" value="Genomic_DNA"/>
</dbReference>
<evidence type="ECO:0000313" key="2">
    <source>
        <dbReference type="EMBL" id="MFD2864298.1"/>
    </source>
</evidence>
<evidence type="ECO:0000313" key="3">
    <source>
        <dbReference type="Proteomes" id="UP001597601"/>
    </source>
</evidence>
<dbReference type="InterPro" id="IPR001173">
    <property type="entry name" value="Glyco_trans_2-like"/>
</dbReference>
<dbReference type="Pfam" id="PF00535">
    <property type="entry name" value="Glycos_transf_2"/>
    <property type="match status" value="1"/>
</dbReference>
<proteinExistence type="predicted"/>
<dbReference type="SUPFAM" id="SSF53448">
    <property type="entry name" value="Nucleotide-diphospho-sugar transferases"/>
    <property type="match status" value="1"/>
</dbReference>
<organism evidence="2 3">
    <name type="scientific">Mucilaginibacter antarcticus</name>
    <dbReference type="NCBI Taxonomy" id="1855725"/>
    <lineage>
        <taxon>Bacteria</taxon>
        <taxon>Pseudomonadati</taxon>
        <taxon>Bacteroidota</taxon>
        <taxon>Sphingobacteriia</taxon>
        <taxon>Sphingobacteriales</taxon>
        <taxon>Sphingobacteriaceae</taxon>
        <taxon>Mucilaginibacter</taxon>
    </lineage>
</organism>
<evidence type="ECO:0000259" key="1">
    <source>
        <dbReference type="Pfam" id="PF00535"/>
    </source>
</evidence>
<gene>
    <name evidence="2" type="ORF">ACFSYC_06310</name>
</gene>
<dbReference type="PANTHER" id="PTHR22916">
    <property type="entry name" value="GLYCOSYLTRANSFERASE"/>
    <property type="match status" value="1"/>
</dbReference>
<feature type="domain" description="Glycosyltransferase 2-like" evidence="1">
    <location>
        <begin position="8"/>
        <end position="132"/>
    </location>
</feature>
<reference evidence="3" key="1">
    <citation type="journal article" date="2019" name="Int. J. Syst. Evol. Microbiol.">
        <title>The Global Catalogue of Microorganisms (GCM) 10K type strain sequencing project: providing services to taxonomists for standard genome sequencing and annotation.</title>
        <authorList>
            <consortium name="The Broad Institute Genomics Platform"/>
            <consortium name="The Broad Institute Genome Sequencing Center for Infectious Disease"/>
            <person name="Wu L."/>
            <person name="Ma J."/>
        </authorList>
    </citation>
    <scope>NUCLEOTIDE SEQUENCE [LARGE SCALE GENOMIC DNA]</scope>
    <source>
        <strain evidence="3">KCTC 52232</strain>
    </source>
</reference>
<accession>A0ABW5XQU6</accession>
<comment type="caution">
    <text evidence="2">The sequence shown here is derived from an EMBL/GenBank/DDBJ whole genome shotgun (WGS) entry which is preliminary data.</text>
</comment>
<dbReference type="CDD" id="cd00761">
    <property type="entry name" value="Glyco_tranf_GTA_type"/>
    <property type="match status" value="1"/>
</dbReference>
<dbReference type="Gene3D" id="3.90.550.10">
    <property type="entry name" value="Spore Coat Polysaccharide Biosynthesis Protein SpsA, Chain A"/>
    <property type="match status" value="1"/>
</dbReference>
<name>A0ABW5XQU6_9SPHI</name>